<dbReference type="GO" id="GO:0003713">
    <property type="term" value="F:transcription coactivator activity"/>
    <property type="evidence" value="ECO:0007669"/>
    <property type="project" value="TreeGrafter"/>
</dbReference>
<sequence length="578" mass="66631">MVPLAHGRQPRQRQQRQQQRPFHNRASSAEVFVPIFLRVGIVYLVLQLIAWNFTVLHLQSTTPTTSQQQLQQQSPLLFFLGWTTTTTRSTVPFLDIKSSLSQQQEQQPQYSLLLNESFSACLLTMEDDAVGLLHEWLAYHYTKLPLRRLVVANDPRSRTSPRPVLERWYDRIVISEWTDRDYFPVSYRRAILGNQNQNDDNKSNNNNKNQSASDPWTTLHRFRQRFFFFKCLRRLKREGRTWVALIDSDEFLQAPNPRWRYLPNIMAAAMPTTTSPTTTTTTRMIQANDDVVNVVNKKDSPSILVWSSWTVLEFLRRLHNHPPTKQPCISVPRLLFGSKPFDTTTVLSQHHQQQQQQQQRLVDETLHSMSMSRKDFVTLQWQWHGRIDDTTLNRAGKAIVDVSQIPFSAMDLNRTDVHRPVMDYCSAESVWNTNIESFLILHHYIGSWEQWSFRSDPRQTRTKERYDKYKTLGVEHDDSITSWLDEFVRQVGIETAKVLLEGTGRVRNIHHDSSMGGGRRGNTSSSSSSSGGSLFLLSNTDIYPGLQAIQRTPSNITTTTSTTSSTANNNVTIIVAIP</sequence>
<feature type="region of interest" description="Disordered" evidence="1">
    <location>
        <begin position="194"/>
        <end position="214"/>
    </location>
</feature>
<dbReference type="Proteomes" id="UP000693970">
    <property type="component" value="Unassembled WGS sequence"/>
</dbReference>
<dbReference type="InterPro" id="IPR051647">
    <property type="entry name" value="Mediator_comp_sub12"/>
</dbReference>
<evidence type="ECO:0008006" key="4">
    <source>
        <dbReference type="Google" id="ProtNLM"/>
    </source>
</evidence>
<organism evidence="2 3">
    <name type="scientific">Nitzschia inconspicua</name>
    <dbReference type="NCBI Taxonomy" id="303405"/>
    <lineage>
        <taxon>Eukaryota</taxon>
        <taxon>Sar</taxon>
        <taxon>Stramenopiles</taxon>
        <taxon>Ochrophyta</taxon>
        <taxon>Bacillariophyta</taxon>
        <taxon>Bacillariophyceae</taxon>
        <taxon>Bacillariophycidae</taxon>
        <taxon>Bacillariales</taxon>
        <taxon>Bacillariaceae</taxon>
        <taxon>Nitzschia</taxon>
    </lineage>
</organism>
<keyword evidence="3" id="KW-1185">Reference proteome</keyword>
<dbReference type="GO" id="GO:0016592">
    <property type="term" value="C:mediator complex"/>
    <property type="evidence" value="ECO:0007669"/>
    <property type="project" value="TreeGrafter"/>
</dbReference>
<feature type="compositionally biased region" description="Low complexity" evidence="1">
    <location>
        <begin position="194"/>
        <end position="211"/>
    </location>
</feature>
<feature type="region of interest" description="Disordered" evidence="1">
    <location>
        <begin position="1"/>
        <end position="23"/>
    </location>
</feature>
<name>A0A9K3KCC0_9STRA</name>
<dbReference type="AlphaFoldDB" id="A0A9K3KCC0"/>
<dbReference type="PANTHER" id="PTHR46007">
    <property type="entry name" value="MEDIATOR OF RNA POLYMERASE II TRANSCRIPTION SUBUNIT 12"/>
    <property type="match status" value="1"/>
</dbReference>
<feature type="region of interest" description="Disordered" evidence="1">
    <location>
        <begin position="509"/>
        <end position="532"/>
    </location>
</feature>
<evidence type="ECO:0000256" key="1">
    <source>
        <dbReference type="SAM" id="MobiDB-lite"/>
    </source>
</evidence>
<accession>A0A9K3KCC0</accession>
<reference evidence="2" key="2">
    <citation type="submission" date="2021-04" db="EMBL/GenBank/DDBJ databases">
        <authorList>
            <person name="Podell S."/>
        </authorList>
    </citation>
    <scope>NUCLEOTIDE SEQUENCE</scope>
    <source>
        <strain evidence="2">Hildebrandi</strain>
    </source>
</reference>
<protein>
    <recommendedName>
        <fullName evidence="4">Glycosyltransferase family 92 protein</fullName>
    </recommendedName>
</protein>
<dbReference type="GO" id="GO:0045944">
    <property type="term" value="P:positive regulation of transcription by RNA polymerase II"/>
    <property type="evidence" value="ECO:0007669"/>
    <property type="project" value="TreeGrafter"/>
</dbReference>
<feature type="compositionally biased region" description="Low complexity" evidence="1">
    <location>
        <begin position="521"/>
        <end position="532"/>
    </location>
</feature>
<dbReference type="OrthoDB" id="43958at2759"/>
<evidence type="ECO:0000313" key="2">
    <source>
        <dbReference type="EMBL" id="KAG7341045.1"/>
    </source>
</evidence>
<dbReference type="EMBL" id="JAGRRH010000026">
    <property type="protein sequence ID" value="KAG7341045.1"/>
    <property type="molecule type" value="Genomic_DNA"/>
</dbReference>
<evidence type="ECO:0000313" key="3">
    <source>
        <dbReference type="Proteomes" id="UP000693970"/>
    </source>
</evidence>
<dbReference type="PANTHER" id="PTHR46007:SF12">
    <property type="entry name" value="C2H2-TYPE DOMAIN-CONTAINING PROTEIN-RELATED"/>
    <property type="match status" value="1"/>
</dbReference>
<reference evidence="2" key="1">
    <citation type="journal article" date="2021" name="Sci. Rep.">
        <title>Diploid genomic architecture of Nitzschia inconspicua, an elite biomass production diatom.</title>
        <authorList>
            <person name="Oliver A."/>
            <person name="Podell S."/>
            <person name="Pinowska A."/>
            <person name="Traller J.C."/>
            <person name="Smith S.R."/>
            <person name="McClure R."/>
            <person name="Beliaev A."/>
            <person name="Bohutskyi P."/>
            <person name="Hill E.A."/>
            <person name="Rabines A."/>
            <person name="Zheng H."/>
            <person name="Allen L.Z."/>
            <person name="Kuo A."/>
            <person name="Grigoriev I.V."/>
            <person name="Allen A.E."/>
            <person name="Hazlebeck D."/>
            <person name="Allen E.E."/>
        </authorList>
    </citation>
    <scope>NUCLEOTIDE SEQUENCE</scope>
    <source>
        <strain evidence="2">Hildebrandi</strain>
    </source>
</reference>
<gene>
    <name evidence="2" type="ORF">IV203_022996</name>
</gene>
<proteinExistence type="predicted"/>
<comment type="caution">
    <text evidence="2">The sequence shown here is derived from an EMBL/GenBank/DDBJ whole genome shotgun (WGS) entry which is preliminary data.</text>
</comment>